<evidence type="ECO:0000256" key="1">
    <source>
        <dbReference type="ARBA" id="ARBA00022679"/>
    </source>
</evidence>
<proteinExistence type="predicted"/>
<name>A0AAE0JGV4_9PEZI</name>
<dbReference type="GeneID" id="87863729"/>
<dbReference type="PANTHER" id="PTHR31642">
    <property type="entry name" value="TRICHOTHECENE 3-O-ACETYLTRANSFERASE"/>
    <property type="match status" value="1"/>
</dbReference>
<dbReference type="EMBL" id="JAUEPP010000003">
    <property type="protein sequence ID" value="KAK3347610.1"/>
    <property type="molecule type" value="Genomic_DNA"/>
</dbReference>
<comment type="caution">
    <text evidence="2">The sequence shown here is derived from an EMBL/GenBank/DDBJ whole genome shotgun (WGS) entry which is preliminary data.</text>
</comment>
<dbReference type="AlphaFoldDB" id="A0AAE0JGV4"/>
<gene>
    <name evidence="2" type="ORF">B0H65DRAFT_460937</name>
</gene>
<dbReference type="PANTHER" id="PTHR31642:SF270">
    <property type="entry name" value="O-ACYLTRANSFERASE AUSQ"/>
    <property type="match status" value="1"/>
</dbReference>
<dbReference type="InterPro" id="IPR050317">
    <property type="entry name" value="Plant_Fungal_Acyltransferase"/>
</dbReference>
<keyword evidence="3" id="KW-1185">Reference proteome</keyword>
<dbReference type="Pfam" id="PF02458">
    <property type="entry name" value="Transferase"/>
    <property type="match status" value="1"/>
</dbReference>
<dbReference type="Gene3D" id="3.30.559.10">
    <property type="entry name" value="Chloramphenicol acetyltransferase-like domain"/>
    <property type="match status" value="2"/>
</dbReference>
<dbReference type="Proteomes" id="UP001278500">
    <property type="component" value="Unassembled WGS sequence"/>
</dbReference>
<reference evidence="2" key="1">
    <citation type="journal article" date="2023" name="Mol. Phylogenet. Evol.">
        <title>Genome-scale phylogeny and comparative genomics of the fungal order Sordariales.</title>
        <authorList>
            <person name="Hensen N."/>
            <person name="Bonometti L."/>
            <person name="Westerberg I."/>
            <person name="Brannstrom I.O."/>
            <person name="Guillou S."/>
            <person name="Cros-Aarteil S."/>
            <person name="Calhoun S."/>
            <person name="Haridas S."/>
            <person name="Kuo A."/>
            <person name="Mondo S."/>
            <person name="Pangilinan J."/>
            <person name="Riley R."/>
            <person name="LaButti K."/>
            <person name="Andreopoulos B."/>
            <person name="Lipzen A."/>
            <person name="Chen C."/>
            <person name="Yan M."/>
            <person name="Daum C."/>
            <person name="Ng V."/>
            <person name="Clum A."/>
            <person name="Steindorff A."/>
            <person name="Ohm R.A."/>
            <person name="Martin F."/>
            <person name="Silar P."/>
            <person name="Natvig D.O."/>
            <person name="Lalanne C."/>
            <person name="Gautier V."/>
            <person name="Ament-Velasquez S.L."/>
            <person name="Kruys A."/>
            <person name="Hutchinson M.I."/>
            <person name="Powell A.J."/>
            <person name="Barry K."/>
            <person name="Miller A.N."/>
            <person name="Grigoriev I.V."/>
            <person name="Debuchy R."/>
            <person name="Gladieux P."/>
            <person name="Hiltunen Thoren M."/>
            <person name="Johannesson H."/>
        </authorList>
    </citation>
    <scope>NUCLEOTIDE SEQUENCE</scope>
    <source>
        <strain evidence="2">CBS 560.94</strain>
    </source>
</reference>
<sequence length="487" mass="53369">MANSIWEQKIAPGVETYVCRPADPAVRGARDFPVTGCDQAMPKIHARIAIYYKLAESSEESRRNIVTSLKTGLENLASQVPCLTATAAVDPVSKRGTLRTMGDDDGVLFLVTGSTTVRSDLPSYAELERERFGPWKLPKGATYPEGLINPLTSIEGHQSGLPGCIFQLNFIDGGVILTACFHHYVADGPSVNNIFHAWGAHCRGLPCVDLFTDRTILINPEPAPQSEVPELERRMTAHGCMVDSTKADPNNPWSNVLGPPVKTAIASFPRDKVAALKDEVAAKRFARVSTHDCFQAILWWGLVRAKSVLGQDEGVETSTSLFPVSFRSNYNPEFPKNYIGNGTLFNGAKLPIATLKSSEGLLDAAVALRNVIQNVDATFVKDAKAWLSSIEEPATRTWMTSPPRKMDAAVTSWACLDYHTWDIGFGPATCIRPPVSPIPFLFPMPGRTDNDGDEILEAGIAVDEKVHEMLMQDAEFAQYVKDYYLQP</sequence>
<keyword evidence="1" id="KW-0808">Transferase</keyword>
<accession>A0AAE0JGV4</accession>
<evidence type="ECO:0000313" key="3">
    <source>
        <dbReference type="Proteomes" id="UP001278500"/>
    </source>
</evidence>
<evidence type="ECO:0000313" key="2">
    <source>
        <dbReference type="EMBL" id="KAK3347610.1"/>
    </source>
</evidence>
<dbReference type="InterPro" id="IPR023213">
    <property type="entry name" value="CAT-like_dom_sf"/>
</dbReference>
<dbReference type="GO" id="GO:0016747">
    <property type="term" value="F:acyltransferase activity, transferring groups other than amino-acyl groups"/>
    <property type="evidence" value="ECO:0007669"/>
    <property type="project" value="TreeGrafter"/>
</dbReference>
<dbReference type="RefSeq" id="XP_062682692.1">
    <property type="nucleotide sequence ID" value="XM_062826575.1"/>
</dbReference>
<organism evidence="2 3">
    <name type="scientific">Neurospora tetraspora</name>
    <dbReference type="NCBI Taxonomy" id="94610"/>
    <lineage>
        <taxon>Eukaryota</taxon>
        <taxon>Fungi</taxon>
        <taxon>Dikarya</taxon>
        <taxon>Ascomycota</taxon>
        <taxon>Pezizomycotina</taxon>
        <taxon>Sordariomycetes</taxon>
        <taxon>Sordariomycetidae</taxon>
        <taxon>Sordariales</taxon>
        <taxon>Sordariaceae</taxon>
        <taxon>Neurospora</taxon>
    </lineage>
</organism>
<protein>
    <submittedName>
        <fullName evidence="2">Trichothecene biosynthesis acetyltransferase</fullName>
    </submittedName>
</protein>
<reference evidence="2" key="2">
    <citation type="submission" date="2023-06" db="EMBL/GenBank/DDBJ databases">
        <authorList>
            <consortium name="Lawrence Berkeley National Laboratory"/>
            <person name="Haridas S."/>
            <person name="Hensen N."/>
            <person name="Bonometti L."/>
            <person name="Westerberg I."/>
            <person name="Brannstrom I.O."/>
            <person name="Guillou S."/>
            <person name="Cros-Aarteil S."/>
            <person name="Calhoun S."/>
            <person name="Kuo A."/>
            <person name="Mondo S."/>
            <person name="Pangilinan J."/>
            <person name="Riley R."/>
            <person name="Labutti K."/>
            <person name="Andreopoulos B."/>
            <person name="Lipzen A."/>
            <person name="Chen C."/>
            <person name="Yanf M."/>
            <person name="Daum C."/>
            <person name="Ng V."/>
            <person name="Clum A."/>
            <person name="Steindorff A."/>
            <person name="Ohm R."/>
            <person name="Martin F."/>
            <person name="Silar P."/>
            <person name="Natvig D."/>
            <person name="Lalanne C."/>
            <person name="Gautier V."/>
            <person name="Ament-Velasquez S.L."/>
            <person name="Kruys A."/>
            <person name="Hutchinson M.I."/>
            <person name="Powell A.J."/>
            <person name="Barry K."/>
            <person name="Miller A.N."/>
            <person name="Grigoriev I.V."/>
            <person name="Debuchy R."/>
            <person name="Gladieux P."/>
            <person name="Thoren M.H."/>
            <person name="Johannesson H."/>
        </authorList>
    </citation>
    <scope>NUCLEOTIDE SEQUENCE</scope>
    <source>
        <strain evidence="2">CBS 560.94</strain>
    </source>
</reference>